<dbReference type="EMBL" id="VEVO01000002">
    <property type="protein sequence ID" value="KAF0045819.1"/>
    <property type="molecule type" value="Genomic_DNA"/>
</dbReference>
<name>A0A6A4TLU4_SCOMX</name>
<accession>A0A6A4TLU4</accession>
<sequence length="194" mass="21236">MRNGGTACRLRISPSANPHRLRHSGALRCRKAAASHASRLEDRGVLRLSCSPPLLGHRFELTPPPSDSLGIAADSWGALTHQLMNPGMGHRPSAVLRVFVWKARQSGTTFTGMQDKAKKNICKICTKKTVTDHYQIEISCKRVTEHHLLQDHISARKSSCSSPLPGPYDSSPESPQCVVKLQRSSRGPSAGNER</sequence>
<evidence type="ECO:0000313" key="2">
    <source>
        <dbReference type="EMBL" id="KAF0045819.1"/>
    </source>
</evidence>
<evidence type="ECO:0000256" key="1">
    <source>
        <dbReference type="SAM" id="MobiDB-lite"/>
    </source>
</evidence>
<protein>
    <submittedName>
        <fullName evidence="2">Uncharacterized protein</fullName>
    </submittedName>
</protein>
<gene>
    <name evidence="2" type="ORF">F2P81_002348</name>
</gene>
<proteinExistence type="predicted"/>
<dbReference type="Proteomes" id="UP000438429">
    <property type="component" value="Unassembled WGS sequence"/>
</dbReference>
<feature type="region of interest" description="Disordered" evidence="1">
    <location>
        <begin position="158"/>
        <end position="194"/>
    </location>
</feature>
<evidence type="ECO:0000313" key="3">
    <source>
        <dbReference type="Proteomes" id="UP000438429"/>
    </source>
</evidence>
<comment type="caution">
    <text evidence="2">The sequence shown here is derived from an EMBL/GenBank/DDBJ whole genome shotgun (WGS) entry which is preliminary data.</text>
</comment>
<dbReference type="AlphaFoldDB" id="A0A6A4TLU4"/>
<organism evidence="2 3">
    <name type="scientific">Scophthalmus maximus</name>
    <name type="common">Turbot</name>
    <name type="synonym">Psetta maxima</name>
    <dbReference type="NCBI Taxonomy" id="52904"/>
    <lineage>
        <taxon>Eukaryota</taxon>
        <taxon>Metazoa</taxon>
        <taxon>Chordata</taxon>
        <taxon>Craniata</taxon>
        <taxon>Vertebrata</taxon>
        <taxon>Euteleostomi</taxon>
        <taxon>Actinopterygii</taxon>
        <taxon>Neopterygii</taxon>
        <taxon>Teleostei</taxon>
        <taxon>Neoteleostei</taxon>
        <taxon>Acanthomorphata</taxon>
        <taxon>Carangaria</taxon>
        <taxon>Pleuronectiformes</taxon>
        <taxon>Pleuronectoidei</taxon>
        <taxon>Scophthalmidae</taxon>
        <taxon>Scophthalmus</taxon>
    </lineage>
</organism>
<reference evidence="2 3" key="1">
    <citation type="submission" date="2019-06" db="EMBL/GenBank/DDBJ databases">
        <title>Draft genomes of female and male turbot (Scophthalmus maximus).</title>
        <authorList>
            <person name="Xu H."/>
            <person name="Xu X.-W."/>
            <person name="Shao C."/>
            <person name="Chen S."/>
        </authorList>
    </citation>
    <scope>NUCLEOTIDE SEQUENCE [LARGE SCALE GENOMIC DNA]</scope>
    <source>
        <strain evidence="2">Ysfricsl-2016a</strain>
        <tissue evidence="2">Blood</tissue>
    </source>
</reference>